<comment type="similarity">
    <text evidence="4 16">Belongs to the homoserine dehydrogenase family.</text>
</comment>
<dbReference type="InterPro" id="IPR036291">
    <property type="entry name" value="NAD(P)-bd_dom_sf"/>
</dbReference>
<dbReference type="PIRSF" id="PIRSF036497">
    <property type="entry name" value="HDH_short"/>
    <property type="match status" value="1"/>
</dbReference>
<keyword evidence="7 15" id="KW-0791">Threonine biosynthesis</keyword>
<evidence type="ECO:0000256" key="11">
    <source>
        <dbReference type="ARBA" id="ARBA00048841"/>
    </source>
</evidence>
<sequence length="357" mass="36925">MQTIPLVQIGLGGVGRELVRQVLATEAGLAQRYGMRLGYMALIDTGGVLASGTMLSQSTLQAALATKEAGNSVAALTGSGKAMRWGALALRQQAIFIDATAADGHEAALIAHVDAGDRVVLANKRPLSADRASFHSLTATGATRYEATVGAGLPVISTLQSLRDSGDTLVRIEAAMSGTLGYLCSELEAGKALSVALRAAHAMGYTEPDPRDDLSGADVARKALILARTCGLDWDPEAVVAEPWFPPELAEVSRDEFLARAEELDAPFAARVAEAQASGGALRYVATLSSAGASVGLRVLPPEHPLAGLRGADNLFSFTTARYSERPLVVRGPGAGLAVTAAGVLSDIIATARELGR</sequence>
<dbReference type="Gene3D" id="3.40.50.720">
    <property type="entry name" value="NAD(P)-binding Rossmann-like Domain"/>
    <property type="match status" value="1"/>
</dbReference>
<keyword evidence="6 15" id="KW-0028">Amino-acid biosynthesis</keyword>
<reference evidence="18 19" key="1">
    <citation type="submission" date="2018-12" db="EMBL/GenBank/DDBJ databases">
        <title>Genome Sequence of Candidatus Viridilinea halotolerans isolated from saline sulfide-rich spring.</title>
        <authorList>
            <person name="Grouzdev D.S."/>
            <person name="Burganskaya E.I."/>
            <person name="Krutkina M.S."/>
            <person name="Sukhacheva M.V."/>
            <person name="Gorlenko V.M."/>
        </authorList>
    </citation>
    <scope>NUCLEOTIDE SEQUENCE [LARGE SCALE GENOMIC DNA]</scope>
    <source>
        <strain evidence="18">Chok-6</strain>
    </source>
</reference>
<feature type="binding site" evidence="14">
    <location>
        <position position="207"/>
    </location>
    <ligand>
        <name>L-homoserine</name>
        <dbReference type="ChEBI" id="CHEBI:57476"/>
    </ligand>
</feature>
<dbReference type="UniPathway" id="UPA00051">
    <property type="reaction ID" value="UER00465"/>
</dbReference>
<evidence type="ECO:0000256" key="10">
    <source>
        <dbReference type="ARBA" id="ARBA00023167"/>
    </source>
</evidence>
<evidence type="ECO:0000256" key="7">
    <source>
        <dbReference type="ARBA" id="ARBA00022697"/>
    </source>
</evidence>
<dbReference type="EMBL" id="RSAS01000004">
    <property type="protein sequence ID" value="RRR78674.1"/>
    <property type="molecule type" value="Genomic_DNA"/>
</dbReference>
<dbReference type="GO" id="GO:0009088">
    <property type="term" value="P:threonine biosynthetic process"/>
    <property type="evidence" value="ECO:0007669"/>
    <property type="project" value="UniProtKB-UniPathway"/>
</dbReference>
<comment type="pathway">
    <text evidence="2 15">Amino-acid biosynthesis; L-threonine biosynthesis; L-threonine from L-aspartate: step 3/5.</text>
</comment>
<dbReference type="InterPro" id="IPR001342">
    <property type="entry name" value="HDH_cat"/>
</dbReference>
<accession>A0A426UD39</accession>
<evidence type="ECO:0000256" key="8">
    <source>
        <dbReference type="ARBA" id="ARBA00022857"/>
    </source>
</evidence>
<evidence type="ECO:0000256" key="2">
    <source>
        <dbReference type="ARBA" id="ARBA00005056"/>
    </source>
</evidence>
<evidence type="ECO:0000256" key="5">
    <source>
        <dbReference type="ARBA" id="ARBA00013213"/>
    </source>
</evidence>
<evidence type="ECO:0000313" key="19">
    <source>
        <dbReference type="Proteomes" id="UP000280307"/>
    </source>
</evidence>
<evidence type="ECO:0000256" key="15">
    <source>
        <dbReference type="RuleBase" id="RU000579"/>
    </source>
</evidence>
<dbReference type="PANTHER" id="PTHR43070:SF3">
    <property type="entry name" value="HOMOSERINE DEHYDROGENASE"/>
    <property type="match status" value="1"/>
</dbReference>
<comment type="catalytic activity">
    <reaction evidence="12">
        <text>L-homoserine + NAD(+) = L-aspartate 4-semialdehyde + NADH + H(+)</text>
        <dbReference type="Rhea" id="RHEA:15757"/>
        <dbReference type="ChEBI" id="CHEBI:15378"/>
        <dbReference type="ChEBI" id="CHEBI:57476"/>
        <dbReference type="ChEBI" id="CHEBI:57540"/>
        <dbReference type="ChEBI" id="CHEBI:57945"/>
        <dbReference type="ChEBI" id="CHEBI:537519"/>
        <dbReference type="EC" id="1.1.1.3"/>
    </reaction>
    <physiologicalReaction direction="right-to-left" evidence="12">
        <dbReference type="Rhea" id="RHEA:15759"/>
    </physiologicalReaction>
</comment>
<dbReference type="AlphaFoldDB" id="A0A426UD39"/>
<evidence type="ECO:0000256" key="1">
    <source>
        <dbReference type="ARBA" id="ARBA00001920"/>
    </source>
</evidence>
<dbReference type="Gene3D" id="3.30.360.10">
    <property type="entry name" value="Dihydrodipicolinate Reductase, domain 2"/>
    <property type="match status" value="1"/>
</dbReference>
<name>A0A426UD39_9CHLR</name>
<evidence type="ECO:0000256" key="3">
    <source>
        <dbReference type="ARBA" id="ARBA00005062"/>
    </source>
</evidence>
<evidence type="ECO:0000313" key="18">
    <source>
        <dbReference type="EMBL" id="RRR78674.1"/>
    </source>
</evidence>
<dbReference type="PROSITE" id="PS01042">
    <property type="entry name" value="HOMOSER_DHGENASE"/>
    <property type="match status" value="1"/>
</dbReference>
<evidence type="ECO:0000256" key="13">
    <source>
        <dbReference type="PIRSR" id="PIRSR036497-1"/>
    </source>
</evidence>
<keyword evidence="9 15" id="KW-0560">Oxidoreductase</keyword>
<feature type="binding site" evidence="14">
    <location>
        <begin position="10"/>
        <end position="15"/>
    </location>
    <ligand>
        <name>NADP(+)</name>
        <dbReference type="ChEBI" id="CHEBI:58349"/>
    </ligand>
</feature>
<comment type="catalytic activity">
    <reaction evidence="11">
        <text>L-homoserine + NADP(+) = L-aspartate 4-semialdehyde + NADPH + H(+)</text>
        <dbReference type="Rhea" id="RHEA:15761"/>
        <dbReference type="ChEBI" id="CHEBI:15378"/>
        <dbReference type="ChEBI" id="CHEBI:57476"/>
        <dbReference type="ChEBI" id="CHEBI:57783"/>
        <dbReference type="ChEBI" id="CHEBI:58349"/>
        <dbReference type="ChEBI" id="CHEBI:537519"/>
        <dbReference type="EC" id="1.1.1.3"/>
    </reaction>
    <physiologicalReaction direction="right-to-left" evidence="11">
        <dbReference type="Rhea" id="RHEA:15763"/>
    </physiologicalReaction>
</comment>
<keyword evidence="10 15" id="KW-0486">Methionine biosynthesis</keyword>
<comment type="pathway">
    <text evidence="3 15">Amino-acid biosynthesis; L-methionine biosynthesis via de novo pathway; L-homoserine from L-aspartate: step 3/3.</text>
</comment>
<dbReference type="GO" id="GO:0004412">
    <property type="term" value="F:homoserine dehydrogenase activity"/>
    <property type="evidence" value="ECO:0007669"/>
    <property type="project" value="UniProtKB-EC"/>
</dbReference>
<dbReference type="SUPFAM" id="SSF55347">
    <property type="entry name" value="Glyceraldehyde-3-phosphate dehydrogenase-like, C-terminal domain"/>
    <property type="match status" value="1"/>
</dbReference>
<dbReference type="PANTHER" id="PTHR43070">
    <property type="match status" value="1"/>
</dbReference>
<proteinExistence type="inferred from homology"/>
<dbReference type="InterPro" id="IPR022697">
    <property type="entry name" value="HDH_short"/>
</dbReference>
<evidence type="ECO:0000256" key="9">
    <source>
        <dbReference type="ARBA" id="ARBA00023002"/>
    </source>
</evidence>
<dbReference type="EC" id="1.1.1.3" evidence="5 15"/>
<dbReference type="InterPro" id="IPR011147">
    <property type="entry name" value="Bifunc_Aspkin/hSer_DH"/>
</dbReference>
<feature type="binding site" evidence="14">
    <location>
        <position position="124"/>
    </location>
    <ligand>
        <name>NADPH</name>
        <dbReference type="ChEBI" id="CHEBI:57783"/>
    </ligand>
</feature>
<feature type="active site" description="Proton donor" evidence="13">
    <location>
        <position position="222"/>
    </location>
</feature>
<keyword evidence="8 14" id="KW-0521">NADP</keyword>
<evidence type="ECO:0000256" key="6">
    <source>
        <dbReference type="ARBA" id="ARBA00022605"/>
    </source>
</evidence>
<evidence type="ECO:0000259" key="17">
    <source>
        <dbReference type="Pfam" id="PF00742"/>
    </source>
</evidence>
<dbReference type="GO" id="GO:0009089">
    <property type="term" value="P:lysine biosynthetic process via diaminopimelate"/>
    <property type="evidence" value="ECO:0007669"/>
    <property type="project" value="UniProtKB-ARBA"/>
</dbReference>
<gene>
    <name evidence="18" type="ORF">EI684_00060</name>
</gene>
<dbReference type="InterPro" id="IPR019811">
    <property type="entry name" value="HDH_CS"/>
</dbReference>
<comment type="caution">
    <text evidence="18">The sequence shown here is derived from an EMBL/GenBank/DDBJ whole genome shotgun (WGS) entry which is preliminary data.</text>
</comment>
<dbReference type="GO" id="GO:0009086">
    <property type="term" value="P:methionine biosynthetic process"/>
    <property type="evidence" value="ECO:0007669"/>
    <property type="project" value="UniProtKB-KW"/>
</dbReference>
<dbReference type="Pfam" id="PF00742">
    <property type="entry name" value="Homoserine_dh"/>
    <property type="match status" value="1"/>
</dbReference>
<dbReference type="GO" id="GO:0009090">
    <property type="term" value="P:homoserine biosynthetic process"/>
    <property type="evidence" value="ECO:0007669"/>
    <property type="project" value="UniProtKB-ARBA"/>
</dbReference>
<comment type="cofactor">
    <cofactor evidence="1">
        <name>a metal cation</name>
        <dbReference type="ChEBI" id="CHEBI:25213"/>
    </cofactor>
</comment>
<organism evidence="18 19">
    <name type="scientific">Candidatus Viridilinea halotolerans</name>
    <dbReference type="NCBI Taxonomy" id="2491704"/>
    <lineage>
        <taxon>Bacteria</taxon>
        <taxon>Bacillati</taxon>
        <taxon>Chloroflexota</taxon>
        <taxon>Chloroflexia</taxon>
        <taxon>Chloroflexales</taxon>
        <taxon>Chloroflexineae</taxon>
        <taxon>Oscillochloridaceae</taxon>
        <taxon>Candidatus Viridilinea</taxon>
    </lineage>
</organism>
<dbReference type="Proteomes" id="UP000280307">
    <property type="component" value="Unassembled WGS sequence"/>
</dbReference>
<evidence type="ECO:0000256" key="16">
    <source>
        <dbReference type="RuleBase" id="RU004171"/>
    </source>
</evidence>
<dbReference type="FunFam" id="3.30.360.10:FF:000006">
    <property type="entry name" value="Bifunctional aspartokinase/homoserine dehydrogenase"/>
    <property type="match status" value="1"/>
</dbReference>
<feature type="binding site" evidence="14">
    <location>
        <position position="100"/>
    </location>
    <ligand>
        <name>NADPH</name>
        <dbReference type="ChEBI" id="CHEBI:57783"/>
    </ligand>
</feature>
<dbReference type="SUPFAM" id="SSF51735">
    <property type="entry name" value="NAD(P)-binding Rossmann-fold domains"/>
    <property type="match status" value="1"/>
</dbReference>
<dbReference type="UniPathway" id="UPA00050">
    <property type="reaction ID" value="UER00063"/>
</dbReference>
<protein>
    <recommendedName>
        <fullName evidence="5 15">Homoserine dehydrogenase</fullName>
        <ecNumber evidence="5 15">1.1.1.3</ecNumber>
    </recommendedName>
</protein>
<evidence type="ECO:0000256" key="12">
    <source>
        <dbReference type="ARBA" id="ARBA00049031"/>
    </source>
</evidence>
<evidence type="ECO:0000256" key="4">
    <source>
        <dbReference type="ARBA" id="ARBA00006753"/>
    </source>
</evidence>
<evidence type="ECO:0000256" key="14">
    <source>
        <dbReference type="PIRSR" id="PIRSR036497-2"/>
    </source>
</evidence>
<feature type="domain" description="Homoserine dehydrogenase catalytic" evidence="17">
    <location>
        <begin position="154"/>
        <end position="349"/>
    </location>
</feature>